<dbReference type="AlphaFoldDB" id="V5IEM3"/>
<proteinExistence type="evidence at transcript level"/>
<dbReference type="Pfam" id="PF00501">
    <property type="entry name" value="AMP-binding"/>
    <property type="match status" value="1"/>
</dbReference>
<dbReference type="SUPFAM" id="SSF56801">
    <property type="entry name" value="Acetyl-CoA synthetase-like"/>
    <property type="match status" value="1"/>
</dbReference>
<evidence type="ECO:0000313" key="2">
    <source>
        <dbReference type="EMBL" id="JAB74531.1"/>
    </source>
</evidence>
<protein>
    <submittedName>
        <fullName evidence="2">Putative acyl-coa synthetase</fullName>
    </submittedName>
</protein>
<dbReference type="EMBL" id="GANP01009937">
    <property type="protein sequence ID" value="JAB74531.1"/>
    <property type="molecule type" value="mRNA"/>
</dbReference>
<sequence length="89" mass="9891">LKASIKDGIVCSPFPDVDIPDCSWYMFVEQKLLQFGQKAALVRNSDSLTYPETLSLLRCYAAGFQAKGIRRGDRVTCCLSNTPKNFVAL</sequence>
<accession>V5IEM3</accession>
<dbReference type="Gene3D" id="3.40.50.980">
    <property type="match status" value="1"/>
</dbReference>
<feature type="non-terminal residue" evidence="2">
    <location>
        <position position="1"/>
    </location>
</feature>
<organism evidence="2">
    <name type="scientific">Ixodes ricinus</name>
    <name type="common">Common tick</name>
    <name type="synonym">Acarus ricinus</name>
    <dbReference type="NCBI Taxonomy" id="34613"/>
    <lineage>
        <taxon>Eukaryota</taxon>
        <taxon>Metazoa</taxon>
        <taxon>Ecdysozoa</taxon>
        <taxon>Arthropoda</taxon>
        <taxon>Chelicerata</taxon>
        <taxon>Arachnida</taxon>
        <taxon>Acari</taxon>
        <taxon>Parasitiformes</taxon>
        <taxon>Ixodida</taxon>
        <taxon>Ixodoidea</taxon>
        <taxon>Ixodidae</taxon>
        <taxon>Ixodinae</taxon>
        <taxon>Ixodes</taxon>
    </lineage>
</organism>
<name>V5IEM3_IXORI</name>
<reference evidence="2" key="1">
    <citation type="journal article" date="2015" name="Sci. Rep.">
        <title>Tissue- and time-dependent transcription in Ixodes ricinus salivary glands and midguts when blood feeding on the vertebrate host.</title>
        <authorList>
            <person name="Kotsyfakis M."/>
            <person name="Schwarz A."/>
            <person name="Erhart J."/>
            <person name="Ribeiro J.M."/>
        </authorList>
    </citation>
    <scope>NUCLEOTIDE SEQUENCE</scope>
    <source>
        <tissue evidence="2">Salivary gland and midgut</tissue>
    </source>
</reference>
<dbReference type="InterPro" id="IPR000873">
    <property type="entry name" value="AMP-dep_synth/lig_dom"/>
</dbReference>
<evidence type="ECO:0000259" key="1">
    <source>
        <dbReference type="Pfam" id="PF00501"/>
    </source>
</evidence>
<feature type="non-terminal residue" evidence="2">
    <location>
        <position position="89"/>
    </location>
</feature>
<feature type="domain" description="AMP-dependent synthetase/ligase" evidence="1">
    <location>
        <begin position="29"/>
        <end position="88"/>
    </location>
</feature>